<evidence type="ECO:0000313" key="4">
    <source>
        <dbReference type="Proteomes" id="UP000236151"/>
    </source>
</evidence>
<dbReference type="RefSeq" id="WP_103080198.1">
    <property type="nucleotide sequence ID" value="NZ_CP021850.1"/>
</dbReference>
<dbReference type="InterPro" id="IPR006059">
    <property type="entry name" value="SBP"/>
</dbReference>
<dbReference type="OrthoDB" id="2495637at2"/>
<name>A0A2K2FKS7_9CLOT</name>
<feature type="chain" id="PRO_5014395877" description="ABC transporter substrate-binding protein" evidence="2">
    <location>
        <begin position="21"/>
        <end position="575"/>
    </location>
</feature>
<dbReference type="Proteomes" id="UP000236151">
    <property type="component" value="Unassembled WGS sequence"/>
</dbReference>
<dbReference type="PANTHER" id="PTHR43649">
    <property type="entry name" value="ARABINOSE-BINDING PROTEIN-RELATED"/>
    <property type="match status" value="1"/>
</dbReference>
<sequence>MKRKLALLLAVALIITVMFAGCGGDKNENSSGDTSSGQKSESSSSDKPDTWIADRHIVGRAFIDDLGVSLPEDQLNNPVAKKLKELTGMSIEWQYTAGTSDLDVLTTAIAAGDLPDLIVYYLNDSSRPEFPVVLKAAREGMFTDVAPLLKNTKIYSKYFEEGFLPSDTRDNVMFRPEFNGACYIVHMRIPREPGSNDYPMIGGMWLQKSIADALNVDPRTIKTQDQLYDLLKRIKAGGFKDANGNEVYPLGPRIWGGSFNAHVVNNYNFGVSTGFNLLDGKVVHEAETDYVFKQIEFYQKLLAEGLIHPEYFTIDPTRAEELSLNNSAAIIGDAHNYLEIFRNTEYLNVGPLYDYKGENKTYRKGKSGYAAWSIPSTTKNPEEIVKFLDFLATKEGKMLWMYGIEGEHYDMVDGKPVVRQEMLDLMESDRKAANNTGIFMDGNGACWLNFIGGTDVDNISDFGELSYGENRNPDQYAFANKMYEYNPPKNIVYYEGFSSFGFLQELPDIEPQLKPLIDEQAYTEVRVKAIFSGSMDEARKIIESYRKQLKNAGIDEFKEFLLKKYQENPNQIDFH</sequence>
<feature type="compositionally biased region" description="Low complexity" evidence="1">
    <location>
        <begin position="30"/>
        <end position="43"/>
    </location>
</feature>
<evidence type="ECO:0008006" key="5">
    <source>
        <dbReference type="Google" id="ProtNLM"/>
    </source>
</evidence>
<dbReference type="SUPFAM" id="SSF53850">
    <property type="entry name" value="Periplasmic binding protein-like II"/>
    <property type="match status" value="1"/>
</dbReference>
<reference evidence="3 4" key="1">
    <citation type="submission" date="2017-06" db="EMBL/GenBank/DDBJ databases">
        <title>Investigating the central metabolism of Clostridium thermosuccinogenes.</title>
        <authorList>
            <person name="Koendjbiharie J.G."/>
            <person name="van Kranenburg R."/>
        </authorList>
    </citation>
    <scope>NUCLEOTIDE SEQUENCE [LARGE SCALE GENOMIC DNA]</scope>
    <source>
        <strain evidence="3 4">DSM 5806</strain>
    </source>
</reference>
<gene>
    <name evidence="3" type="ORF">CDQ84_02780</name>
</gene>
<dbReference type="KEGG" id="cthd:CDO33_05805"/>
<feature type="signal peptide" evidence="2">
    <location>
        <begin position="1"/>
        <end position="20"/>
    </location>
</feature>
<proteinExistence type="predicted"/>
<accession>A0A2K2FKS7</accession>
<protein>
    <recommendedName>
        <fullName evidence="5">ABC transporter substrate-binding protein</fullName>
    </recommendedName>
</protein>
<feature type="region of interest" description="Disordered" evidence="1">
    <location>
        <begin position="27"/>
        <end position="49"/>
    </location>
</feature>
<organism evidence="3 4">
    <name type="scientific">Clostridium thermosuccinogenes</name>
    <dbReference type="NCBI Taxonomy" id="84032"/>
    <lineage>
        <taxon>Bacteria</taxon>
        <taxon>Bacillati</taxon>
        <taxon>Bacillota</taxon>
        <taxon>Clostridia</taxon>
        <taxon>Eubacteriales</taxon>
        <taxon>Clostridiaceae</taxon>
        <taxon>Clostridium</taxon>
    </lineage>
</organism>
<comment type="caution">
    <text evidence="3">The sequence shown here is derived from an EMBL/GenBank/DDBJ whole genome shotgun (WGS) entry which is preliminary data.</text>
</comment>
<evidence type="ECO:0000256" key="1">
    <source>
        <dbReference type="SAM" id="MobiDB-lite"/>
    </source>
</evidence>
<dbReference type="Gene3D" id="3.40.190.10">
    <property type="entry name" value="Periplasmic binding protein-like II"/>
    <property type="match status" value="2"/>
</dbReference>
<keyword evidence="4" id="KW-1185">Reference proteome</keyword>
<dbReference type="PROSITE" id="PS51257">
    <property type="entry name" value="PROKAR_LIPOPROTEIN"/>
    <property type="match status" value="1"/>
</dbReference>
<dbReference type="InterPro" id="IPR050490">
    <property type="entry name" value="Bact_solute-bd_prot1"/>
</dbReference>
<keyword evidence="2" id="KW-0732">Signal</keyword>
<dbReference type="EMBL" id="NIOJ01000004">
    <property type="protein sequence ID" value="PNU01070.1"/>
    <property type="molecule type" value="Genomic_DNA"/>
</dbReference>
<evidence type="ECO:0000256" key="2">
    <source>
        <dbReference type="SAM" id="SignalP"/>
    </source>
</evidence>
<dbReference type="Pfam" id="PF01547">
    <property type="entry name" value="SBP_bac_1"/>
    <property type="match status" value="1"/>
</dbReference>
<dbReference type="AlphaFoldDB" id="A0A2K2FKS7"/>
<evidence type="ECO:0000313" key="3">
    <source>
        <dbReference type="EMBL" id="PNU01070.1"/>
    </source>
</evidence>